<comment type="caution">
    <text evidence="2">The sequence shown here is derived from an EMBL/GenBank/DDBJ whole genome shotgun (WGS) entry which is preliminary data.</text>
</comment>
<dbReference type="InterPro" id="IPR037401">
    <property type="entry name" value="SnoaL-like"/>
</dbReference>
<dbReference type="RefSeq" id="WP_185665304.1">
    <property type="nucleotide sequence ID" value="NZ_JACLAW010000013.1"/>
</dbReference>
<evidence type="ECO:0000313" key="3">
    <source>
        <dbReference type="Proteomes" id="UP000566813"/>
    </source>
</evidence>
<reference evidence="2 3" key="1">
    <citation type="submission" date="2020-08" db="EMBL/GenBank/DDBJ databases">
        <title>The genome sequence of type strain Novosphingobium flavum NBRC 111647.</title>
        <authorList>
            <person name="Liu Y."/>
        </authorList>
    </citation>
    <scope>NUCLEOTIDE SEQUENCE [LARGE SCALE GENOMIC DNA]</scope>
    <source>
        <strain evidence="2 3">NBRC 111647</strain>
    </source>
</reference>
<accession>A0A7X1FU35</accession>
<dbReference type="Proteomes" id="UP000566813">
    <property type="component" value="Unassembled WGS sequence"/>
</dbReference>
<dbReference type="Gene3D" id="3.10.450.50">
    <property type="match status" value="1"/>
</dbReference>
<gene>
    <name evidence="2" type="ORF">H7F51_15940</name>
</gene>
<sequence length="129" mass="14156">MTPSQRIEIEHHCARLVAHYANLNDAGHWDALAALFAPDGRFARPTAPDDWICGRDAILVAFRTRPARRARHLCANVVIDAIDAEHAIGQSALALLAEGSTPVAGSFHDRFVKTVDGWKFAERRGSLAF</sequence>
<dbReference type="SUPFAM" id="SSF54427">
    <property type="entry name" value="NTF2-like"/>
    <property type="match status" value="1"/>
</dbReference>
<dbReference type="AlphaFoldDB" id="A0A7X1FU35"/>
<keyword evidence="3" id="KW-1185">Reference proteome</keyword>
<organism evidence="2 3">
    <name type="scientific">Novosphingobium flavum</name>
    <dbReference type="NCBI Taxonomy" id="1778672"/>
    <lineage>
        <taxon>Bacteria</taxon>
        <taxon>Pseudomonadati</taxon>
        <taxon>Pseudomonadota</taxon>
        <taxon>Alphaproteobacteria</taxon>
        <taxon>Sphingomonadales</taxon>
        <taxon>Sphingomonadaceae</taxon>
        <taxon>Novosphingobium</taxon>
    </lineage>
</organism>
<dbReference type="CDD" id="cd00531">
    <property type="entry name" value="NTF2_like"/>
    <property type="match status" value="1"/>
</dbReference>
<dbReference type="EMBL" id="JACLAW010000013">
    <property type="protein sequence ID" value="MBC2667009.1"/>
    <property type="molecule type" value="Genomic_DNA"/>
</dbReference>
<dbReference type="InterPro" id="IPR032710">
    <property type="entry name" value="NTF2-like_dom_sf"/>
</dbReference>
<protein>
    <submittedName>
        <fullName evidence="2">Nuclear transport factor 2 family protein</fullName>
    </submittedName>
</protein>
<evidence type="ECO:0000259" key="1">
    <source>
        <dbReference type="Pfam" id="PF13577"/>
    </source>
</evidence>
<evidence type="ECO:0000313" key="2">
    <source>
        <dbReference type="EMBL" id="MBC2667009.1"/>
    </source>
</evidence>
<dbReference type="Pfam" id="PF13577">
    <property type="entry name" value="SnoaL_4"/>
    <property type="match status" value="1"/>
</dbReference>
<feature type="domain" description="SnoaL-like" evidence="1">
    <location>
        <begin position="5"/>
        <end position="124"/>
    </location>
</feature>
<proteinExistence type="predicted"/>
<name>A0A7X1FU35_9SPHN</name>